<evidence type="ECO:0000256" key="1">
    <source>
        <dbReference type="ARBA" id="ARBA00004571"/>
    </source>
</evidence>
<proteinExistence type="inferred from homology"/>
<feature type="domain" description="TonB-dependent receptor plug" evidence="15">
    <location>
        <begin position="60"/>
        <end position="165"/>
    </location>
</feature>
<organism evidence="16 17">
    <name type="scientific">Pseudoalteromonas rhizosphaerae</name>
    <dbReference type="NCBI Taxonomy" id="2518973"/>
    <lineage>
        <taxon>Bacteria</taxon>
        <taxon>Pseudomonadati</taxon>
        <taxon>Pseudomonadota</taxon>
        <taxon>Gammaproteobacteria</taxon>
        <taxon>Alteromonadales</taxon>
        <taxon>Pseudoalteromonadaceae</taxon>
        <taxon>Pseudoalteromonas</taxon>
    </lineage>
</organism>
<name>A0ABW8L066_9GAMM</name>
<evidence type="ECO:0000259" key="15">
    <source>
        <dbReference type="Pfam" id="PF07715"/>
    </source>
</evidence>
<evidence type="ECO:0000256" key="12">
    <source>
        <dbReference type="RuleBase" id="RU003357"/>
    </source>
</evidence>
<gene>
    <name evidence="16" type="ORF">ACI2JU_16310</name>
</gene>
<dbReference type="RefSeq" id="WP_404675962.1">
    <property type="nucleotide sequence ID" value="NZ_JBJDOT010000024.1"/>
</dbReference>
<keyword evidence="17" id="KW-1185">Reference proteome</keyword>
<dbReference type="InterPro" id="IPR037066">
    <property type="entry name" value="Plug_dom_sf"/>
</dbReference>
<dbReference type="SUPFAM" id="SSF56935">
    <property type="entry name" value="Porins"/>
    <property type="match status" value="1"/>
</dbReference>
<evidence type="ECO:0000256" key="4">
    <source>
        <dbReference type="ARBA" id="ARBA00022452"/>
    </source>
</evidence>
<reference evidence="16 17" key="1">
    <citation type="submission" date="2024-11" db="EMBL/GenBank/DDBJ databases">
        <title>The Natural Products Discovery Center: Release of the First 8490 Sequenced Strains for Exploring Actinobacteria Biosynthetic Diversity.</title>
        <authorList>
            <person name="Kalkreuter E."/>
            <person name="Kautsar S.A."/>
            <person name="Yang D."/>
            <person name="Bader C.D."/>
            <person name="Teijaro C.N."/>
            <person name="Fluegel L."/>
            <person name="Davis C.M."/>
            <person name="Simpson J.R."/>
            <person name="Lauterbach L."/>
            <person name="Steele A.D."/>
            <person name="Gui C."/>
            <person name="Meng S."/>
            <person name="Li G."/>
            <person name="Viehrig K."/>
            <person name="Ye F."/>
            <person name="Su P."/>
            <person name="Kiefer A.F."/>
            <person name="Nichols A."/>
            <person name="Cepeda A.J."/>
            <person name="Yan W."/>
            <person name="Fan B."/>
            <person name="Jiang Y."/>
            <person name="Adhikari A."/>
            <person name="Zheng C.-J."/>
            <person name="Schuster L."/>
            <person name="Cowan T.M."/>
            <person name="Smanski M.J."/>
            <person name="Chevrette M.G."/>
            <person name="De Carvalho L.P.S."/>
            <person name="Shen B."/>
        </authorList>
    </citation>
    <scope>NUCLEOTIDE SEQUENCE [LARGE SCALE GENOMIC DNA]</scope>
    <source>
        <strain evidence="16 17">NPDC078403</strain>
    </source>
</reference>
<dbReference type="Proteomes" id="UP001620262">
    <property type="component" value="Unassembled WGS sequence"/>
</dbReference>
<dbReference type="PANTHER" id="PTHR30069">
    <property type="entry name" value="TONB-DEPENDENT OUTER MEMBRANE RECEPTOR"/>
    <property type="match status" value="1"/>
</dbReference>
<evidence type="ECO:0000256" key="5">
    <source>
        <dbReference type="ARBA" id="ARBA00022692"/>
    </source>
</evidence>
<dbReference type="Pfam" id="PF07715">
    <property type="entry name" value="Plug"/>
    <property type="match status" value="1"/>
</dbReference>
<comment type="similarity">
    <text evidence="2">Belongs to the TonB-dependent receptor family. Hemoglobin/haptoglobin binding protein subfamily.</text>
</comment>
<evidence type="ECO:0000256" key="8">
    <source>
        <dbReference type="ARBA" id="ARBA00023136"/>
    </source>
</evidence>
<dbReference type="EMBL" id="JBJDOT010000024">
    <property type="protein sequence ID" value="MFK3865422.1"/>
    <property type="molecule type" value="Genomic_DNA"/>
</dbReference>
<dbReference type="InterPro" id="IPR000531">
    <property type="entry name" value="Beta-barrel_TonB"/>
</dbReference>
<accession>A0ABW8L066</accession>
<evidence type="ECO:0000256" key="6">
    <source>
        <dbReference type="ARBA" id="ARBA00022729"/>
    </source>
</evidence>
<feature type="domain" description="TonB-dependent receptor-like beta-barrel" evidence="14">
    <location>
        <begin position="259"/>
        <end position="591"/>
    </location>
</feature>
<evidence type="ECO:0000256" key="2">
    <source>
        <dbReference type="ARBA" id="ARBA00008143"/>
    </source>
</evidence>
<protein>
    <submittedName>
        <fullName evidence="16">TonB-dependent receptor</fullName>
    </submittedName>
</protein>
<dbReference type="PROSITE" id="PS52016">
    <property type="entry name" value="TONB_DEPENDENT_REC_3"/>
    <property type="match status" value="1"/>
</dbReference>
<keyword evidence="8 11" id="KW-0472">Membrane</keyword>
<dbReference type="Pfam" id="PF00593">
    <property type="entry name" value="TonB_dep_Rec_b-barrel"/>
    <property type="match status" value="1"/>
</dbReference>
<comment type="subcellular location">
    <subcellularLocation>
        <location evidence="1 11">Cell outer membrane</location>
        <topology evidence="1 11">Multi-pass membrane protein</topology>
    </subcellularLocation>
</comment>
<keyword evidence="9 16" id="KW-0675">Receptor</keyword>
<dbReference type="InterPro" id="IPR039426">
    <property type="entry name" value="TonB-dep_rcpt-like"/>
</dbReference>
<evidence type="ECO:0000256" key="9">
    <source>
        <dbReference type="ARBA" id="ARBA00023170"/>
    </source>
</evidence>
<evidence type="ECO:0000256" key="11">
    <source>
        <dbReference type="PROSITE-ProRule" id="PRU01360"/>
    </source>
</evidence>
<sequence>MVLHVLPVFTALSLLTVSSVSAQTQPQGNNNTQSSGDTSFAVGDTISIVGTRFIDSSRALTSVDRMSPDVAQNTDFDYAWQLVGKMPGIMLTEFNQGTTSGKLSFRGFNGEGSVNAVKLLIDGIPANTNDGNMPFIDMIFPIEIDAVEVIRGTNDPRYGLNNIAGNVAFATRSGGNYLDGRVTAGSFGAYQAEAAMGIASGNFTQNYAVGYREKEGYREHSELDKKSISGKWGYGISSDTEVTASARHYQANAEEPGYLTADVAYSTPNATNTYNESDKDARTISQYSLALGSQIAAHTHFNTLAWLNEYKDDRFVKFSALASQQNRLSKEKHYGASTSLTYTPKIAAINALLVEVGASIENQDVVSKRYLTNERVVVEQTRDQDFDLSVKGLYIQTMIEPTSWLRITPAIRVDWIDGGFYNALTDEHADINDYGAIKQPKLSLAVISSEQITIFANWGKTYQIGTNSGAYLIGARQKHLAPSINEGWESGVKWKPSRDSEIRIALWQQTATGEFKRKLNDPLGDFDNLGATKRKGIDIQASWSPTNKFSLWGAFAWQQAQIDIAEPSTSEYTGNNIDHIPNRLFTAGIDYQLTT</sequence>
<dbReference type="PANTHER" id="PTHR30069:SF29">
    <property type="entry name" value="HEMOGLOBIN AND HEMOGLOBIN-HAPTOGLOBIN-BINDING PROTEIN 1-RELATED"/>
    <property type="match status" value="1"/>
</dbReference>
<keyword evidence="7 12" id="KW-0798">TonB box</keyword>
<comment type="caution">
    <text evidence="16">The sequence shown here is derived from an EMBL/GenBank/DDBJ whole genome shotgun (WGS) entry which is preliminary data.</text>
</comment>
<evidence type="ECO:0000313" key="16">
    <source>
        <dbReference type="EMBL" id="MFK3865422.1"/>
    </source>
</evidence>
<evidence type="ECO:0000256" key="3">
    <source>
        <dbReference type="ARBA" id="ARBA00022448"/>
    </source>
</evidence>
<evidence type="ECO:0000256" key="7">
    <source>
        <dbReference type="ARBA" id="ARBA00023077"/>
    </source>
</evidence>
<evidence type="ECO:0000259" key="14">
    <source>
        <dbReference type="Pfam" id="PF00593"/>
    </source>
</evidence>
<keyword evidence="4 11" id="KW-1134">Transmembrane beta strand</keyword>
<feature type="chain" id="PRO_5047228568" evidence="13">
    <location>
        <begin position="23"/>
        <end position="595"/>
    </location>
</feature>
<evidence type="ECO:0000313" key="17">
    <source>
        <dbReference type="Proteomes" id="UP001620262"/>
    </source>
</evidence>
<evidence type="ECO:0000256" key="13">
    <source>
        <dbReference type="SAM" id="SignalP"/>
    </source>
</evidence>
<dbReference type="InterPro" id="IPR036942">
    <property type="entry name" value="Beta-barrel_TonB_sf"/>
</dbReference>
<dbReference type="InterPro" id="IPR012910">
    <property type="entry name" value="Plug_dom"/>
</dbReference>
<dbReference type="Gene3D" id="2.170.130.10">
    <property type="entry name" value="TonB-dependent receptor, plug domain"/>
    <property type="match status" value="1"/>
</dbReference>
<keyword evidence="5 11" id="KW-0812">Transmembrane</keyword>
<evidence type="ECO:0000256" key="10">
    <source>
        <dbReference type="ARBA" id="ARBA00023237"/>
    </source>
</evidence>
<keyword evidence="3 11" id="KW-0813">Transport</keyword>
<keyword evidence="6 13" id="KW-0732">Signal</keyword>
<dbReference type="Gene3D" id="2.40.170.20">
    <property type="entry name" value="TonB-dependent receptor, beta-barrel domain"/>
    <property type="match status" value="1"/>
</dbReference>
<feature type="signal peptide" evidence="13">
    <location>
        <begin position="1"/>
        <end position="22"/>
    </location>
</feature>
<keyword evidence="10 11" id="KW-0998">Cell outer membrane</keyword>